<organism evidence="3 4">
    <name type="scientific">Sarocladium strictum</name>
    <name type="common">Black bundle disease fungus</name>
    <name type="synonym">Acremonium strictum</name>
    <dbReference type="NCBI Taxonomy" id="5046"/>
    <lineage>
        <taxon>Eukaryota</taxon>
        <taxon>Fungi</taxon>
        <taxon>Dikarya</taxon>
        <taxon>Ascomycota</taxon>
        <taxon>Pezizomycotina</taxon>
        <taxon>Sordariomycetes</taxon>
        <taxon>Hypocreomycetidae</taxon>
        <taxon>Hypocreales</taxon>
        <taxon>Sarocladiaceae</taxon>
        <taxon>Sarocladium</taxon>
    </lineage>
</organism>
<evidence type="ECO:0000256" key="2">
    <source>
        <dbReference type="SAM" id="Phobius"/>
    </source>
</evidence>
<feature type="region of interest" description="Disordered" evidence="1">
    <location>
        <begin position="244"/>
        <end position="313"/>
    </location>
</feature>
<dbReference type="Proteomes" id="UP001175261">
    <property type="component" value="Unassembled WGS sequence"/>
</dbReference>
<accession>A0AA39GEZ8</accession>
<sequence length="513" mass="54000">MSSEESLPCGGKKWGFVAYDVADAPGCISLCRQRFLESLVTVTVTDLQDAHETFVHVCETLSVHRQHAAGDHPLWDLYCCDAQLCGVDNVEGLGEDPNINWIINTCSNIGYKSIKDPGPPDVTYQCPGRAVNGDSPQCLRLKKSPISTTTTTTTTSSLSIEAIAQDTTIPSMTPPRLLSDPTISSVTDPSLTASTSDQEQAPNRTDGTLSTGQKVAIAISVVVGIVLFVAAILYLLRKKITCSSNSRARSGQSTEDLPRSTSSNGAAEDASLIPPLRLSERRLLPSRPSTASGSPPASVHRAPGFPGSPLVCPTKAMLRPRREEMRKANQMNTTTTLLPPLTPSWAAESASVRSRTSSGTTGEGSTHSGRLLFPEPGEEGVPSSRHVRHPSRVHSLASPGPAPNKKLPPTPVESTHSSRALSPSRHGDAAIGIVGHNPPSGVTLTGPSRDLCELTEAYEREARNSAGSSSSWSGNGGGGGRPGTVSTPSRRTHAAGGKSVLGESDLQRLGGQY</sequence>
<dbReference type="AlphaFoldDB" id="A0AA39GEZ8"/>
<evidence type="ECO:0000256" key="1">
    <source>
        <dbReference type="SAM" id="MobiDB-lite"/>
    </source>
</evidence>
<feature type="transmembrane region" description="Helical" evidence="2">
    <location>
        <begin position="215"/>
        <end position="236"/>
    </location>
</feature>
<evidence type="ECO:0000313" key="3">
    <source>
        <dbReference type="EMBL" id="KAK0385926.1"/>
    </source>
</evidence>
<gene>
    <name evidence="3" type="ORF">NLU13_7101</name>
</gene>
<feature type="compositionally biased region" description="Polar residues" evidence="1">
    <location>
        <begin position="412"/>
        <end position="421"/>
    </location>
</feature>
<keyword evidence="2" id="KW-1133">Transmembrane helix</keyword>
<evidence type="ECO:0000313" key="4">
    <source>
        <dbReference type="Proteomes" id="UP001175261"/>
    </source>
</evidence>
<feature type="compositionally biased region" description="Polar residues" evidence="1">
    <location>
        <begin position="181"/>
        <end position="209"/>
    </location>
</feature>
<comment type="caution">
    <text evidence="3">The sequence shown here is derived from an EMBL/GenBank/DDBJ whole genome shotgun (WGS) entry which is preliminary data.</text>
</comment>
<feature type="compositionally biased region" description="Low complexity" evidence="1">
    <location>
        <begin position="346"/>
        <end position="370"/>
    </location>
</feature>
<feature type="region of interest" description="Disordered" evidence="1">
    <location>
        <begin position="169"/>
        <end position="209"/>
    </location>
</feature>
<reference evidence="3" key="1">
    <citation type="submission" date="2022-10" db="EMBL/GenBank/DDBJ databases">
        <title>Determination and structural analysis of whole genome sequence of Sarocladium strictum F4-1.</title>
        <authorList>
            <person name="Hu L."/>
            <person name="Jiang Y."/>
        </authorList>
    </citation>
    <scope>NUCLEOTIDE SEQUENCE</scope>
    <source>
        <strain evidence="3">F4-1</strain>
    </source>
</reference>
<keyword evidence="2" id="KW-0812">Transmembrane</keyword>
<keyword evidence="2" id="KW-0472">Membrane</keyword>
<feature type="region of interest" description="Disordered" evidence="1">
    <location>
        <begin position="460"/>
        <end position="513"/>
    </location>
</feature>
<proteinExistence type="predicted"/>
<feature type="compositionally biased region" description="Low complexity" evidence="1">
    <location>
        <begin position="464"/>
        <end position="473"/>
    </location>
</feature>
<feature type="compositionally biased region" description="Pro residues" evidence="1">
    <location>
        <begin position="400"/>
        <end position="411"/>
    </location>
</feature>
<feature type="compositionally biased region" description="Polar residues" evidence="1">
    <location>
        <begin position="244"/>
        <end position="265"/>
    </location>
</feature>
<keyword evidence="4" id="KW-1185">Reference proteome</keyword>
<dbReference type="EMBL" id="JAPDFR010000006">
    <property type="protein sequence ID" value="KAK0385926.1"/>
    <property type="molecule type" value="Genomic_DNA"/>
</dbReference>
<feature type="region of interest" description="Disordered" evidence="1">
    <location>
        <begin position="327"/>
        <end position="448"/>
    </location>
</feature>
<name>A0AA39GEZ8_SARSR</name>
<protein>
    <submittedName>
        <fullName evidence="3">Uncharacterized protein</fullName>
    </submittedName>
</protein>